<evidence type="ECO:0000256" key="1">
    <source>
        <dbReference type="SAM" id="SignalP"/>
    </source>
</evidence>
<dbReference type="Proteomes" id="UP001479436">
    <property type="component" value="Unassembled WGS sequence"/>
</dbReference>
<sequence length="222" mass="24710">MIPNVSVACALLLATAVLGRHTEIENVPANEVSPDSIEPVSRDGAEVGAIEGMVYPEEILEGEIDLTPEEAQLRRVRLGVMFSRFPFRRFRRGRLPRRRVIFPRRERVTTIVNVGEVVTNRPVLDEVLADEDADMILDEYADNENDISLDETGLARRSGRGGRGERGRTVEVVAEIVEKLVEVAEEIEVVVVIALVKLFTNEEANDSSYASNLILSDKSIKK</sequence>
<proteinExistence type="predicted"/>
<organism evidence="2 3">
    <name type="scientific">Basidiobolus ranarum</name>
    <dbReference type="NCBI Taxonomy" id="34480"/>
    <lineage>
        <taxon>Eukaryota</taxon>
        <taxon>Fungi</taxon>
        <taxon>Fungi incertae sedis</taxon>
        <taxon>Zoopagomycota</taxon>
        <taxon>Entomophthoromycotina</taxon>
        <taxon>Basidiobolomycetes</taxon>
        <taxon>Basidiobolales</taxon>
        <taxon>Basidiobolaceae</taxon>
        <taxon>Basidiobolus</taxon>
    </lineage>
</organism>
<evidence type="ECO:0000313" key="2">
    <source>
        <dbReference type="EMBL" id="KAK9763577.1"/>
    </source>
</evidence>
<feature type="chain" id="PRO_5046262983" evidence="1">
    <location>
        <begin position="20"/>
        <end position="222"/>
    </location>
</feature>
<protein>
    <submittedName>
        <fullName evidence="2">Uncharacterized protein</fullName>
    </submittedName>
</protein>
<gene>
    <name evidence="2" type="ORF">K7432_009613</name>
</gene>
<name>A0ABR2WQ38_9FUNG</name>
<accession>A0ABR2WQ38</accession>
<comment type="caution">
    <text evidence="2">The sequence shown here is derived from an EMBL/GenBank/DDBJ whole genome shotgun (WGS) entry which is preliminary data.</text>
</comment>
<reference evidence="2 3" key="1">
    <citation type="submission" date="2023-04" db="EMBL/GenBank/DDBJ databases">
        <title>Genome of Basidiobolus ranarum AG-B5.</title>
        <authorList>
            <person name="Stajich J.E."/>
            <person name="Carter-House D."/>
            <person name="Gryganskyi A."/>
        </authorList>
    </citation>
    <scope>NUCLEOTIDE SEQUENCE [LARGE SCALE GENOMIC DNA]</scope>
    <source>
        <strain evidence="2 3">AG-B5</strain>
    </source>
</reference>
<evidence type="ECO:0000313" key="3">
    <source>
        <dbReference type="Proteomes" id="UP001479436"/>
    </source>
</evidence>
<dbReference type="EMBL" id="JASJQH010000605">
    <property type="protein sequence ID" value="KAK9763577.1"/>
    <property type="molecule type" value="Genomic_DNA"/>
</dbReference>
<keyword evidence="3" id="KW-1185">Reference proteome</keyword>
<keyword evidence="1" id="KW-0732">Signal</keyword>
<feature type="signal peptide" evidence="1">
    <location>
        <begin position="1"/>
        <end position="19"/>
    </location>
</feature>